<reference evidence="1" key="1">
    <citation type="journal article" date="2020" name="New Phytol.">
        <title>Comparative genomics reveals dynamic genome evolution in host specialist ectomycorrhizal fungi.</title>
        <authorList>
            <person name="Lofgren L.A."/>
            <person name="Nguyen N.H."/>
            <person name="Vilgalys R."/>
            <person name="Ruytinx J."/>
            <person name="Liao H.L."/>
            <person name="Branco S."/>
            <person name="Kuo A."/>
            <person name="LaButti K."/>
            <person name="Lipzen A."/>
            <person name="Andreopoulos W."/>
            <person name="Pangilinan J."/>
            <person name="Riley R."/>
            <person name="Hundley H."/>
            <person name="Na H."/>
            <person name="Barry K."/>
            <person name="Grigoriev I.V."/>
            <person name="Stajich J.E."/>
            <person name="Kennedy P.G."/>
        </authorList>
    </citation>
    <scope>NUCLEOTIDE SEQUENCE</scope>
    <source>
        <strain evidence="1">S12</strain>
    </source>
</reference>
<dbReference type="OrthoDB" id="10634447at2759"/>
<keyword evidence="2" id="KW-1185">Reference proteome</keyword>
<evidence type="ECO:0000313" key="1">
    <source>
        <dbReference type="EMBL" id="KAG1785302.1"/>
    </source>
</evidence>
<gene>
    <name evidence="1" type="ORF">HD556DRAFT_1314335</name>
</gene>
<dbReference type="Proteomes" id="UP000719766">
    <property type="component" value="Unassembled WGS sequence"/>
</dbReference>
<proteinExistence type="predicted"/>
<dbReference type="RefSeq" id="XP_041152785.1">
    <property type="nucleotide sequence ID" value="XM_041300915.1"/>
</dbReference>
<dbReference type="EMBL" id="JABBWE010000113">
    <property type="protein sequence ID" value="KAG1785302.1"/>
    <property type="molecule type" value="Genomic_DNA"/>
</dbReference>
<organism evidence="1 2">
    <name type="scientific">Suillus plorans</name>
    <dbReference type="NCBI Taxonomy" id="116603"/>
    <lineage>
        <taxon>Eukaryota</taxon>
        <taxon>Fungi</taxon>
        <taxon>Dikarya</taxon>
        <taxon>Basidiomycota</taxon>
        <taxon>Agaricomycotina</taxon>
        <taxon>Agaricomycetes</taxon>
        <taxon>Agaricomycetidae</taxon>
        <taxon>Boletales</taxon>
        <taxon>Suillineae</taxon>
        <taxon>Suillaceae</taxon>
        <taxon>Suillus</taxon>
    </lineage>
</organism>
<evidence type="ECO:0000313" key="2">
    <source>
        <dbReference type="Proteomes" id="UP000719766"/>
    </source>
</evidence>
<sequence>MLWKVDINPKKKLDLPPDVEELVDPLTRLSKVFTVRPDDGHLHIFVECHRIVIMWREGLNVNGVRWPHVHFPERVPSWVKQSTKFPNIDQGQSLQATRGSDISRTSKVPDSAFFFVHEDMDEAKLHEVLDNYVLSRIKYKAMKTIQDLQVQAALDAERIAGLKVTIEIMKDAQRKKGRRMDDTIKLALFYINRIKHHLDDEEVRTFRFYHDNINGPQPDPAILFRSWLSDKEYEPVTNEAIQNECHILEDYMCLITERITLMQKLRRQIKNERPAIWEDLHHVSIRMKV</sequence>
<accession>A0A9P7AA92</accession>
<name>A0A9P7AA92_9AGAM</name>
<dbReference type="GeneID" id="64594679"/>
<comment type="caution">
    <text evidence="1">The sequence shown here is derived from an EMBL/GenBank/DDBJ whole genome shotgun (WGS) entry which is preliminary data.</text>
</comment>
<protein>
    <submittedName>
        <fullName evidence="1">Uncharacterized protein</fullName>
    </submittedName>
</protein>
<dbReference type="AlphaFoldDB" id="A0A9P7AA92"/>